<protein>
    <submittedName>
        <fullName evidence="1">Uncharacterized protein</fullName>
    </submittedName>
</protein>
<reference evidence="1" key="1">
    <citation type="submission" date="2016-04" db="EMBL/GenBank/DDBJ databases">
        <authorList>
            <person name="Evans L.H."/>
            <person name="Alamgir A."/>
            <person name="Owens N."/>
            <person name="Weber N.D."/>
            <person name="Virtaneva K."/>
            <person name="Barbian K."/>
            <person name="Babar A."/>
            <person name="Rosenke K."/>
        </authorList>
    </citation>
    <scope>NUCLEOTIDE SEQUENCE</scope>
    <source>
        <strain evidence="1">92-2</strain>
    </source>
</reference>
<sequence length="79" mass="9543">MFIKKIYVNKKTYIKKLYIFFQNKNILHHFFCLYLNIKLFLTICIEKQANLLSKNIIWSYFKGGNTHEFNKDSSQSAWA</sequence>
<gene>
    <name evidence="1" type="ORF">KM92DES2_10164</name>
</gene>
<proteinExistence type="predicted"/>
<dbReference type="EMBL" id="FLUP01000001">
    <property type="protein sequence ID" value="SBV91661.1"/>
    <property type="molecule type" value="Genomic_DNA"/>
</dbReference>
<evidence type="ECO:0000313" key="1">
    <source>
        <dbReference type="EMBL" id="SBV91661.1"/>
    </source>
</evidence>
<name>A0A212IWQ6_9BACT</name>
<organism evidence="1">
    <name type="scientific">uncultured Desulfovibrio sp</name>
    <dbReference type="NCBI Taxonomy" id="167968"/>
    <lineage>
        <taxon>Bacteria</taxon>
        <taxon>Pseudomonadati</taxon>
        <taxon>Thermodesulfobacteriota</taxon>
        <taxon>Desulfovibrionia</taxon>
        <taxon>Desulfovibrionales</taxon>
        <taxon>Desulfovibrionaceae</taxon>
        <taxon>Desulfovibrio</taxon>
        <taxon>environmental samples</taxon>
    </lineage>
</organism>
<dbReference type="AlphaFoldDB" id="A0A212IWQ6"/>
<accession>A0A212IWQ6</accession>